<feature type="compositionally biased region" description="Basic and acidic residues" evidence="1">
    <location>
        <begin position="427"/>
        <end position="441"/>
    </location>
</feature>
<accession>A0A4Y7QG12</accession>
<dbReference type="Gene3D" id="3.40.50.150">
    <property type="entry name" value="Vaccinia Virus protein VP39"/>
    <property type="match status" value="1"/>
</dbReference>
<protein>
    <submittedName>
        <fullName evidence="3">S-adenosyl-L-methionine-dependent methyltransferase</fullName>
    </submittedName>
</protein>
<dbReference type="EMBL" id="ML170163">
    <property type="protein sequence ID" value="TDL25799.1"/>
    <property type="molecule type" value="Genomic_DNA"/>
</dbReference>
<feature type="domain" description="Methyltransferase" evidence="2">
    <location>
        <begin position="64"/>
        <end position="163"/>
    </location>
</feature>
<dbReference type="AlphaFoldDB" id="A0A4Y7QG12"/>
<dbReference type="OrthoDB" id="2013972at2759"/>
<evidence type="ECO:0000313" key="3">
    <source>
        <dbReference type="EMBL" id="TDL25799.1"/>
    </source>
</evidence>
<dbReference type="GO" id="GO:0032259">
    <property type="term" value="P:methylation"/>
    <property type="evidence" value="ECO:0007669"/>
    <property type="project" value="UniProtKB-KW"/>
</dbReference>
<proteinExistence type="predicted"/>
<sequence>MFIERDVARELEKGRKRFREPGHVPYPVEYSNDIGDFNVLEMLMGQSIQKSISIHKFVKPPNRVLDLGCGTGTWIIAAAKEWPNTAFVGFDIADIQPDLTQKKMEIGDLHKRITWVHGNFLERLPFLDEEFEFVRIHDIGLGVPEDEWQDVIEEVARVLKPGGVLEVMEYDIIFPCADPPIPETPSPPSPSGTITQASQIPEKLKNSNGSDSVRSTASSTPSLKRSGSAQLLSREPENRRDHSALKDAFHRMLTRRFINPNVLSVLPFYLQTSFKDVQSHPHFVAHLPPPSDGPGGTSNETASFRLTSDSGIDMDFTHPEQMLDIAPRNALVASAFNVFNTPKKANIAGRLSLARAMRLVIGCKEEMWVEYERLHREKREKPNPRLDREEFEMHFQNWENDMQDRINLRGAMMAGLNWKEPTGLDHPPWRTWKEKEKEGREPPQSSSSFGKKEASRSHRIFICTKEDRTDHQSAWFP</sequence>
<evidence type="ECO:0000256" key="1">
    <source>
        <dbReference type="SAM" id="MobiDB-lite"/>
    </source>
</evidence>
<dbReference type="CDD" id="cd02440">
    <property type="entry name" value="AdoMet_MTases"/>
    <property type="match status" value="1"/>
</dbReference>
<keyword evidence="3" id="KW-0489">Methyltransferase</keyword>
<name>A0A4Y7QG12_9AGAM</name>
<dbReference type="PANTHER" id="PTHR43591:SF100">
    <property type="entry name" value="SAM BINDING MOTIF CONTAINING PROTEIN (AFU_ORTHOLOGUE AFUA_4G12760)"/>
    <property type="match status" value="1"/>
</dbReference>
<keyword evidence="3" id="KW-0808">Transferase</keyword>
<dbReference type="Proteomes" id="UP000294933">
    <property type="component" value="Unassembled WGS sequence"/>
</dbReference>
<evidence type="ECO:0000259" key="2">
    <source>
        <dbReference type="Pfam" id="PF13649"/>
    </source>
</evidence>
<gene>
    <name evidence="3" type="ORF">BD410DRAFT_896007</name>
</gene>
<reference evidence="3 4" key="1">
    <citation type="submission" date="2018-06" db="EMBL/GenBank/DDBJ databases">
        <title>A transcriptomic atlas of mushroom development highlights an independent origin of complex multicellularity.</title>
        <authorList>
            <consortium name="DOE Joint Genome Institute"/>
            <person name="Krizsan K."/>
            <person name="Almasi E."/>
            <person name="Merenyi Z."/>
            <person name="Sahu N."/>
            <person name="Viragh M."/>
            <person name="Koszo T."/>
            <person name="Mondo S."/>
            <person name="Kiss B."/>
            <person name="Balint B."/>
            <person name="Kues U."/>
            <person name="Barry K."/>
            <person name="Hegedus J.C."/>
            <person name="Henrissat B."/>
            <person name="Johnson J."/>
            <person name="Lipzen A."/>
            <person name="Ohm R."/>
            <person name="Nagy I."/>
            <person name="Pangilinan J."/>
            <person name="Yan J."/>
            <person name="Xiong Y."/>
            <person name="Grigoriev I.V."/>
            <person name="Hibbett D.S."/>
            <person name="Nagy L.G."/>
        </authorList>
    </citation>
    <scope>NUCLEOTIDE SEQUENCE [LARGE SCALE GENOMIC DNA]</scope>
    <source>
        <strain evidence="3 4">SZMC22713</strain>
    </source>
</reference>
<dbReference type="InterPro" id="IPR029063">
    <property type="entry name" value="SAM-dependent_MTases_sf"/>
</dbReference>
<dbReference type="GO" id="GO:0008168">
    <property type="term" value="F:methyltransferase activity"/>
    <property type="evidence" value="ECO:0007669"/>
    <property type="project" value="UniProtKB-KW"/>
</dbReference>
<dbReference type="SUPFAM" id="SSF53335">
    <property type="entry name" value="S-adenosyl-L-methionine-dependent methyltransferases"/>
    <property type="match status" value="1"/>
</dbReference>
<organism evidence="3 4">
    <name type="scientific">Rickenella mellea</name>
    <dbReference type="NCBI Taxonomy" id="50990"/>
    <lineage>
        <taxon>Eukaryota</taxon>
        <taxon>Fungi</taxon>
        <taxon>Dikarya</taxon>
        <taxon>Basidiomycota</taxon>
        <taxon>Agaricomycotina</taxon>
        <taxon>Agaricomycetes</taxon>
        <taxon>Hymenochaetales</taxon>
        <taxon>Rickenellaceae</taxon>
        <taxon>Rickenella</taxon>
    </lineage>
</organism>
<dbReference type="STRING" id="50990.A0A4Y7QG12"/>
<feature type="region of interest" description="Disordered" evidence="1">
    <location>
        <begin position="203"/>
        <end position="242"/>
    </location>
</feature>
<dbReference type="InterPro" id="IPR041698">
    <property type="entry name" value="Methyltransf_25"/>
</dbReference>
<dbReference type="VEuPathDB" id="FungiDB:BD410DRAFT_896007"/>
<dbReference type="PANTHER" id="PTHR43591">
    <property type="entry name" value="METHYLTRANSFERASE"/>
    <property type="match status" value="1"/>
</dbReference>
<keyword evidence="4" id="KW-1185">Reference proteome</keyword>
<feature type="region of interest" description="Disordered" evidence="1">
    <location>
        <begin position="419"/>
        <end position="477"/>
    </location>
</feature>
<feature type="compositionally biased region" description="Polar residues" evidence="1">
    <location>
        <begin position="206"/>
        <end position="231"/>
    </location>
</feature>
<dbReference type="Pfam" id="PF13649">
    <property type="entry name" value="Methyltransf_25"/>
    <property type="match status" value="1"/>
</dbReference>
<evidence type="ECO:0000313" key="4">
    <source>
        <dbReference type="Proteomes" id="UP000294933"/>
    </source>
</evidence>